<feature type="domain" description="Response regulatory" evidence="4">
    <location>
        <begin position="1"/>
        <end position="96"/>
    </location>
</feature>
<dbReference type="GO" id="GO:0005829">
    <property type="term" value="C:cytosol"/>
    <property type="evidence" value="ECO:0007669"/>
    <property type="project" value="TreeGrafter"/>
</dbReference>
<feature type="domain" description="OmpR/PhoB-type" evidence="5">
    <location>
        <begin position="106"/>
        <end position="205"/>
    </location>
</feature>
<dbReference type="InterPro" id="IPR011006">
    <property type="entry name" value="CheY-like_superfamily"/>
</dbReference>
<dbReference type="EMBL" id="UOFQ01000062">
    <property type="protein sequence ID" value="VAW87271.1"/>
    <property type="molecule type" value="Genomic_DNA"/>
</dbReference>
<dbReference type="PROSITE" id="PS50110">
    <property type="entry name" value="RESPONSE_REGULATORY"/>
    <property type="match status" value="1"/>
</dbReference>
<evidence type="ECO:0000256" key="3">
    <source>
        <dbReference type="ARBA" id="ARBA00023125"/>
    </source>
</evidence>
<keyword evidence="3" id="KW-0238">DNA-binding</keyword>
<gene>
    <name evidence="6" type="ORF">MNBD_GAMMA17-178</name>
</gene>
<dbReference type="GO" id="GO:0000976">
    <property type="term" value="F:transcription cis-regulatory region binding"/>
    <property type="evidence" value="ECO:0007669"/>
    <property type="project" value="TreeGrafter"/>
</dbReference>
<dbReference type="PANTHER" id="PTHR48111">
    <property type="entry name" value="REGULATOR OF RPOS"/>
    <property type="match status" value="1"/>
</dbReference>
<dbReference type="GO" id="GO:0006355">
    <property type="term" value="P:regulation of DNA-templated transcription"/>
    <property type="evidence" value="ECO:0007669"/>
    <property type="project" value="InterPro"/>
</dbReference>
<dbReference type="SMART" id="SM00448">
    <property type="entry name" value="REC"/>
    <property type="match status" value="1"/>
</dbReference>
<organism evidence="6">
    <name type="scientific">hydrothermal vent metagenome</name>
    <dbReference type="NCBI Taxonomy" id="652676"/>
    <lineage>
        <taxon>unclassified sequences</taxon>
        <taxon>metagenomes</taxon>
        <taxon>ecological metagenomes</taxon>
    </lineage>
</organism>
<dbReference type="CDD" id="cd00383">
    <property type="entry name" value="trans_reg_C"/>
    <property type="match status" value="1"/>
</dbReference>
<proteinExistence type="predicted"/>
<dbReference type="Pfam" id="PF00486">
    <property type="entry name" value="Trans_reg_C"/>
    <property type="match status" value="1"/>
</dbReference>
<evidence type="ECO:0000256" key="2">
    <source>
        <dbReference type="ARBA" id="ARBA00023012"/>
    </source>
</evidence>
<evidence type="ECO:0000259" key="4">
    <source>
        <dbReference type="PROSITE" id="PS50110"/>
    </source>
</evidence>
<dbReference type="GO" id="GO:0000156">
    <property type="term" value="F:phosphorelay response regulator activity"/>
    <property type="evidence" value="ECO:0007669"/>
    <property type="project" value="TreeGrafter"/>
</dbReference>
<dbReference type="PROSITE" id="PS51755">
    <property type="entry name" value="OMPR_PHOB"/>
    <property type="match status" value="1"/>
</dbReference>
<dbReference type="SMART" id="SM00862">
    <property type="entry name" value="Trans_reg_C"/>
    <property type="match status" value="1"/>
</dbReference>
<keyword evidence="2" id="KW-0902">Two-component regulatory system</keyword>
<dbReference type="Gene3D" id="3.40.50.2300">
    <property type="match status" value="1"/>
</dbReference>
<dbReference type="Gene3D" id="6.10.250.690">
    <property type="match status" value="1"/>
</dbReference>
<evidence type="ECO:0000259" key="5">
    <source>
        <dbReference type="PROSITE" id="PS51755"/>
    </source>
</evidence>
<protein>
    <submittedName>
        <fullName evidence="6">Phosphate regulon transcriptional regulatory protein PhoB (SphR)</fullName>
    </submittedName>
</protein>
<dbReference type="InterPro" id="IPR001789">
    <property type="entry name" value="Sig_transdc_resp-reg_receiver"/>
</dbReference>
<dbReference type="InterPro" id="IPR036388">
    <property type="entry name" value="WH-like_DNA-bd_sf"/>
</dbReference>
<evidence type="ECO:0000256" key="1">
    <source>
        <dbReference type="ARBA" id="ARBA00022553"/>
    </source>
</evidence>
<evidence type="ECO:0000313" key="6">
    <source>
        <dbReference type="EMBL" id="VAW87271.1"/>
    </source>
</evidence>
<dbReference type="AlphaFoldDB" id="A0A3B0Z6V2"/>
<dbReference type="InterPro" id="IPR039420">
    <property type="entry name" value="WalR-like"/>
</dbReference>
<sequence>MSDHHCDHFSSGEAFLDGVDGDSHDLFILDWELPGISGIEVLKHIRCEWYCKIPVLFTTTRDDKEDIVMALELGADDYMVKPVDHKEMLARISAMVRRYSSSSIEEQPSVFGEYTVDIRERKILNRGVEVELTAKEFDLAVCFFNDMGHILTRESLLGLVWGINADITTRTIDTHVSRLRKKLGLIPENGWHLESIYHHGYRLIRRVASDQ</sequence>
<dbReference type="InterPro" id="IPR016032">
    <property type="entry name" value="Sig_transdc_resp-reg_C-effctor"/>
</dbReference>
<name>A0A3B0Z6V2_9ZZZZ</name>
<dbReference type="SUPFAM" id="SSF46894">
    <property type="entry name" value="C-terminal effector domain of the bipartite response regulators"/>
    <property type="match status" value="1"/>
</dbReference>
<accession>A0A3B0Z6V2</accession>
<dbReference type="Gene3D" id="1.10.10.10">
    <property type="entry name" value="Winged helix-like DNA-binding domain superfamily/Winged helix DNA-binding domain"/>
    <property type="match status" value="1"/>
</dbReference>
<dbReference type="InterPro" id="IPR001867">
    <property type="entry name" value="OmpR/PhoB-type_DNA-bd"/>
</dbReference>
<dbReference type="PANTHER" id="PTHR48111:SF40">
    <property type="entry name" value="PHOSPHATE REGULON TRANSCRIPTIONAL REGULATORY PROTEIN PHOB"/>
    <property type="match status" value="1"/>
</dbReference>
<dbReference type="GO" id="GO:0032993">
    <property type="term" value="C:protein-DNA complex"/>
    <property type="evidence" value="ECO:0007669"/>
    <property type="project" value="TreeGrafter"/>
</dbReference>
<reference evidence="6" key="1">
    <citation type="submission" date="2018-06" db="EMBL/GenBank/DDBJ databases">
        <authorList>
            <person name="Zhirakovskaya E."/>
        </authorList>
    </citation>
    <scope>NUCLEOTIDE SEQUENCE</scope>
</reference>
<dbReference type="Pfam" id="PF00072">
    <property type="entry name" value="Response_reg"/>
    <property type="match status" value="1"/>
</dbReference>
<keyword evidence="1" id="KW-0597">Phosphoprotein</keyword>
<dbReference type="SUPFAM" id="SSF52172">
    <property type="entry name" value="CheY-like"/>
    <property type="match status" value="1"/>
</dbReference>